<protein>
    <submittedName>
        <fullName evidence="1">Uncharacterized protein</fullName>
    </submittedName>
</protein>
<dbReference type="EMBL" id="JANURN010000009">
    <property type="protein sequence ID" value="MDL0082769.1"/>
    <property type="molecule type" value="Genomic_DNA"/>
</dbReference>
<organism evidence="1 2">
    <name type="scientific">Helicobacter zhangjianzhongii</name>
    <dbReference type="NCBI Taxonomy" id="2974574"/>
    <lineage>
        <taxon>Bacteria</taxon>
        <taxon>Pseudomonadati</taxon>
        <taxon>Campylobacterota</taxon>
        <taxon>Epsilonproteobacteria</taxon>
        <taxon>Campylobacterales</taxon>
        <taxon>Helicobacteraceae</taxon>
        <taxon>Helicobacter</taxon>
    </lineage>
</organism>
<proteinExistence type="predicted"/>
<evidence type="ECO:0000313" key="2">
    <source>
        <dbReference type="Proteomes" id="UP001173802"/>
    </source>
</evidence>
<evidence type="ECO:0000313" key="1">
    <source>
        <dbReference type="EMBL" id="MDL0082769.1"/>
    </source>
</evidence>
<dbReference type="Proteomes" id="UP001173802">
    <property type="component" value="Unassembled WGS sequence"/>
</dbReference>
<reference evidence="1 2" key="1">
    <citation type="journal article" date="2023" name="Microorganisms">
        <title>Isolation and Genomic Characteristics of Cat-Borne Campylobacter felis sp. nov. and Sheep-Borne Campylobacter ovis sp. nov.</title>
        <authorList>
            <person name="Wang H."/>
            <person name="Li Y."/>
            <person name="Gu Y."/>
            <person name="Zhou G."/>
            <person name="Chen X."/>
            <person name="Zhang X."/>
            <person name="Shao Z."/>
            <person name="Zhang J."/>
            <person name="Zhang M."/>
        </authorList>
    </citation>
    <scope>NUCLEOTIDE SEQUENCE [LARGE SCALE GENOMIC DNA]</scope>
    <source>
        <strain evidence="1 2">XJK30-2</strain>
    </source>
</reference>
<keyword evidence="2" id="KW-1185">Reference proteome</keyword>
<accession>A0ACC6FU96</accession>
<comment type="caution">
    <text evidence="1">The sequence shown here is derived from an EMBL/GenBank/DDBJ whole genome shotgun (WGS) entry which is preliminary data.</text>
</comment>
<sequence length="101" mass="11022">MDCHALQGKARNDKKKQWIASVALLSRNDKGADFSHETRLSSSRILGVAVVLSKVDSNDDALSVIASGACTAWRSTLESTFLLWVTKEATLCHDFLAQVSQ</sequence>
<name>A0ACC6FU96_9HELI</name>
<gene>
    <name evidence="1" type="ORF">NYG90_08830</name>
</gene>